<reference evidence="3" key="1">
    <citation type="journal article" date="2019" name="Int. J. Syst. Evol. Microbiol.">
        <title>The Global Catalogue of Microorganisms (GCM) 10K type strain sequencing project: providing services to taxonomists for standard genome sequencing and annotation.</title>
        <authorList>
            <consortium name="The Broad Institute Genomics Platform"/>
            <consortium name="The Broad Institute Genome Sequencing Center for Infectious Disease"/>
            <person name="Wu L."/>
            <person name="Ma J."/>
        </authorList>
    </citation>
    <scope>NUCLEOTIDE SEQUENCE [LARGE SCALE GENOMIC DNA]</scope>
    <source>
        <strain evidence="3">CCUG 53903</strain>
    </source>
</reference>
<keyword evidence="3" id="KW-1185">Reference proteome</keyword>
<dbReference type="EMBL" id="JBHSPA010000034">
    <property type="protein sequence ID" value="MFC5828031.1"/>
    <property type="molecule type" value="Genomic_DNA"/>
</dbReference>
<dbReference type="Proteomes" id="UP001596058">
    <property type="component" value="Unassembled WGS sequence"/>
</dbReference>
<dbReference type="RefSeq" id="WP_379517537.1">
    <property type="nucleotide sequence ID" value="NZ_JBHSPA010000034.1"/>
</dbReference>
<evidence type="ECO:0000313" key="2">
    <source>
        <dbReference type="EMBL" id="MFC5828031.1"/>
    </source>
</evidence>
<comment type="caution">
    <text evidence="2">The sequence shown here is derived from an EMBL/GenBank/DDBJ whole genome shotgun (WGS) entry which is preliminary data.</text>
</comment>
<feature type="compositionally biased region" description="Basic and acidic residues" evidence="1">
    <location>
        <begin position="1"/>
        <end position="17"/>
    </location>
</feature>
<protein>
    <submittedName>
        <fullName evidence="2">Uncharacterized protein</fullName>
    </submittedName>
</protein>
<accession>A0ABW1CQM5</accession>
<organism evidence="2 3">
    <name type="scientific">Nonomuraea insulae</name>
    <dbReference type="NCBI Taxonomy" id="1616787"/>
    <lineage>
        <taxon>Bacteria</taxon>
        <taxon>Bacillati</taxon>
        <taxon>Actinomycetota</taxon>
        <taxon>Actinomycetes</taxon>
        <taxon>Streptosporangiales</taxon>
        <taxon>Streptosporangiaceae</taxon>
        <taxon>Nonomuraea</taxon>
    </lineage>
</organism>
<feature type="region of interest" description="Disordered" evidence="1">
    <location>
        <begin position="1"/>
        <end position="45"/>
    </location>
</feature>
<evidence type="ECO:0000313" key="3">
    <source>
        <dbReference type="Proteomes" id="UP001596058"/>
    </source>
</evidence>
<evidence type="ECO:0000256" key="1">
    <source>
        <dbReference type="SAM" id="MobiDB-lite"/>
    </source>
</evidence>
<gene>
    <name evidence="2" type="ORF">ACFPZ3_29555</name>
</gene>
<sequence length="45" mass="4642">MGGKHEDPKSPQDKEVTGAEGGTGSTNDQHQEPRGGHAKGKKGSK</sequence>
<name>A0ABW1CQM5_9ACTN</name>
<proteinExistence type="predicted"/>
<feature type="compositionally biased region" description="Basic residues" evidence="1">
    <location>
        <begin position="36"/>
        <end position="45"/>
    </location>
</feature>